<proteinExistence type="predicted"/>
<accession>A0AAP0MP29</accession>
<feature type="chain" id="PRO_5042945755" evidence="1">
    <location>
        <begin position="26"/>
        <end position="61"/>
    </location>
</feature>
<keyword evidence="1" id="KW-0732">Signal</keyword>
<keyword evidence="3" id="KW-1185">Reference proteome</keyword>
<gene>
    <name evidence="2" type="ORF">WN944_007820</name>
</gene>
<dbReference type="AlphaFoldDB" id="A0AAP0MP29"/>
<evidence type="ECO:0000313" key="2">
    <source>
        <dbReference type="EMBL" id="KAK9215814.1"/>
    </source>
</evidence>
<feature type="signal peptide" evidence="1">
    <location>
        <begin position="1"/>
        <end position="25"/>
    </location>
</feature>
<sequence>MNKFRSLVIAIALVCCFMLINYAAARPDTTLAVPGHSHKTQLGMVRPFFYFRLLPIMIGSG</sequence>
<dbReference type="EMBL" id="JBCGBO010000003">
    <property type="protein sequence ID" value="KAK9215814.1"/>
    <property type="molecule type" value="Genomic_DNA"/>
</dbReference>
<comment type="caution">
    <text evidence="2">The sequence shown here is derived from an EMBL/GenBank/DDBJ whole genome shotgun (WGS) entry which is preliminary data.</text>
</comment>
<name>A0AAP0MP29_9ROSI</name>
<dbReference type="Proteomes" id="UP001428341">
    <property type="component" value="Unassembled WGS sequence"/>
</dbReference>
<evidence type="ECO:0000256" key="1">
    <source>
        <dbReference type="SAM" id="SignalP"/>
    </source>
</evidence>
<reference evidence="2 3" key="1">
    <citation type="submission" date="2024-05" db="EMBL/GenBank/DDBJ databases">
        <title>Haplotype-resolved chromosome-level genome assembly of Huyou (Citrus changshanensis).</title>
        <authorList>
            <person name="Miao C."/>
            <person name="Chen W."/>
            <person name="Wu Y."/>
            <person name="Wang L."/>
            <person name="Zhao S."/>
            <person name="Grierson D."/>
            <person name="Xu C."/>
            <person name="Chen K."/>
        </authorList>
    </citation>
    <scope>NUCLEOTIDE SEQUENCE [LARGE SCALE GENOMIC DNA]</scope>
    <source>
        <strain evidence="2">01-14</strain>
        <tissue evidence="2">Leaf</tissue>
    </source>
</reference>
<evidence type="ECO:0000313" key="3">
    <source>
        <dbReference type="Proteomes" id="UP001428341"/>
    </source>
</evidence>
<protein>
    <submittedName>
        <fullName evidence="2">Uncharacterized protein</fullName>
    </submittedName>
</protein>
<organism evidence="2 3">
    <name type="scientific">Citrus x changshan-huyou</name>
    <dbReference type="NCBI Taxonomy" id="2935761"/>
    <lineage>
        <taxon>Eukaryota</taxon>
        <taxon>Viridiplantae</taxon>
        <taxon>Streptophyta</taxon>
        <taxon>Embryophyta</taxon>
        <taxon>Tracheophyta</taxon>
        <taxon>Spermatophyta</taxon>
        <taxon>Magnoliopsida</taxon>
        <taxon>eudicotyledons</taxon>
        <taxon>Gunneridae</taxon>
        <taxon>Pentapetalae</taxon>
        <taxon>rosids</taxon>
        <taxon>malvids</taxon>
        <taxon>Sapindales</taxon>
        <taxon>Rutaceae</taxon>
        <taxon>Aurantioideae</taxon>
        <taxon>Citrus</taxon>
    </lineage>
</organism>